<sequence length="71" mass="7572">MYPHSKPTANAMVRQIEPTIAKPTLTGIFLKAPKTKETTEDTAVASQDISDDAACLNSTPFVHPQSRCGAA</sequence>
<reference evidence="1" key="1">
    <citation type="submission" date="2018-05" db="EMBL/GenBank/DDBJ databases">
        <authorList>
            <person name="Lanie J.A."/>
            <person name="Ng W.-L."/>
            <person name="Kazmierczak K.M."/>
            <person name="Andrzejewski T.M."/>
            <person name="Davidsen T.M."/>
            <person name="Wayne K.J."/>
            <person name="Tettelin H."/>
            <person name="Glass J.I."/>
            <person name="Rusch D."/>
            <person name="Podicherti R."/>
            <person name="Tsui H.-C.T."/>
            <person name="Winkler M.E."/>
        </authorList>
    </citation>
    <scope>NUCLEOTIDE SEQUENCE</scope>
</reference>
<gene>
    <name evidence="1" type="ORF">METZ01_LOCUS353694</name>
</gene>
<dbReference type="EMBL" id="UINC01123993">
    <property type="protein sequence ID" value="SVD00840.1"/>
    <property type="molecule type" value="Genomic_DNA"/>
</dbReference>
<protein>
    <submittedName>
        <fullName evidence="1">Uncharacterized protein</fullName>
    </submittedName>
</protein>
<evidence type="ECO:0000313" key="1">
    <source>
        <dbReference type="EMBL" id="SVD00840.1"/>
    </source>
</evidence>
<organism evidence="1">
    <name type="scientific">marine metagenome</name>
    <dbReference type="NCBI Taxonomy" id="408172"/>
    <lineage>
        <taxon>unclassified sequences</taxon>
        <taxon>metagenomes</taxon>
        <taxon>ecological metagenomes</taxon>
    </lineage>
</organism>
<accession>A0A382RTP0</accession>
<proteinExistence type="predicted"/>
<name>A0A382RTP0_9ZZZZ</name>
<dbReference type="AlphaFoldDB" id="A0A382RTP0"/>